<dbReference type="EMBL" id="MW929100">
    <property type="protein sequence ID" value="QYB23662.1"/>
    <property type="molecule type" value="Genomic_RNA"/>
</dbReference>
<reference evidence="1" key="1">
    <citation type="submission" date="2021-04" db="EMBL/GenBank/DDBJ databases">
        <title>Discovery of novel ampeloviruses from Cassava (Manihot esculenta Crantz) in Africa and Brazil.</title>
        <authorList>
            <person name="Winter S."/>
            <person name="Mbewe W."/>
            <person name="Rodrigues de Albuquerque G."/>
            <person name="Blawid R."/>
            <person name="Margaria P."/>
        </authorList>
    </citation>
    <scope>NUCLEOTIDE SEQUENCE</scope>
    <source>
        <strain evidence="1">Brazil_20</strain>
    </source>
</reference>
<evidence type="ECO:0000313" key="1">
    <source>
        <dbReference type="EMBL" id="QYB23662.1"/>
    </source>
</evidence>
<organism evidence="1">
    <name type="scientific">Cassava ampelovirus 1</name>
    <dbReference type="NCBI Taxonomy" id="2862824"/>
    <lineage>
        <taxon>Viruses</taxon>
        <taxon>Riboviria</taxon>
        <taxon>Orthornavirae</taxon>
        <taxon>Kitrinoviricota</taxon>
        <taxon>Alsuviricetes</taxon>
        <taxon>Martellivirales</taxon>
        <taxon>Closteroviridae</taxon>
        <taxon>Ampelovirus</taxon>
    </lineage>
</organism>
<name>A0A8F8SYF4_9CLOS</name>
<protein>
    <submittedName>
        <fullName evidence="1">Uncharacterized protein</fullName>
    </submittedName>
</protein>
<proteinExistence type="predicted"/>
<sequence length="59" mass="6747">MGVSTKHQVRTFPPLWVFDLITHSALVEVLYWRKISQSTETSKDGSDVISLILRNTKTD</sequence>
<gene>
    <name evidence="1" type="primary">ORF-B</name>
</gene>
<accession>A0A8F8SYF4</accession>